<comment type="caution">
    <text evidence="2">The sequence shown here is derived from an EMBL/GenBank/DDBJ whole genome shotgun (WGS) entry which is preliminary data.</text>
</comment>
<protein>
    <recommendedName>
        <fullName evidence="1">HD domain-containing protein</fullName>
    </recommendedName>
</protein>
<accession>A0ABM8QF50</accession>
<gene>
    <name evidence="2" type="ORF">NSPZN2_10358</name>
</gene>
<evidence type="ECO:0000259" key="1">
    <source>
        <dbReference type="Pfam" id="PF01966"/>
    </source>
</evidence>
<dbReference type="Pfam" id="PF01966">
    <property type="entry name" value="HD"/>
    <property type="match status" value="1"/>
</dbReference>
<reference evidence="2 3" key="1">
    <citation type="submission" date="2021-02" db="EMBL/GenBank/DDBJ databases">
        <authorList>
            <person name="Han P."/>
        </authorList>
    </citation>
    <scope>NUCLEOTIDE SEQUENCE [LARGE SCALE GENOMIC DNA]</scope>
    <source>
        <strain evidence="2">Candidatus Nitrospira sp. ZN2</strain>
    </source>
</reference>
<keyword evidence="3" id="KW-1185">Reference proteome</keyword>
<name>A0ABM8QF50_9BACT</name>
<dbReference type="InterPro" id="IPR003607">
    <property type="entry name" value="HD/PDEase_dom"/>
</dbReference>
<dbReference type="RefSeq" id="WP_213040254.1">
    <property type="nucleotide sequence ID" value="NZ_CAJNBJ010000001.1"/>
</dbReference>
<organism evidence="2 3">
    <name type="scientific">Nitrospira defluvii</name>
    <dbReference type="NCBI Taxonomy" id="330214"/>
    <lineage>
        <taxon>Bacteria</taxon>
        <taxon>Pseudomonadati</taxon>
        <taxon>Nitrospirota</taxon>
        <taxon>Nitrospiria</taxon>
        <taxon>Nitrospirales</taxon>
        <taxon>Nitrospiraceae</taxon>
        <taxon>Nitrospira</taxon>
    </lineage>
</organism>
<sequence length="295" mass="34115">MAISRITLPPLLVPRTLASQLLRLYDYPDPRRPGRMIKGYDCPHAVRTARMCAAVAERLGHPPARVRQYQIACLLHDLGRAGLDRRLFGRIWSWARAHGIPTRPREWRAVHPDTGYGRETEAFVARYRRAMEGDGITLDSWACEQVEMRLGYARRLAARLRAVKPVLRELGVAWAPWMGRVMLYYYYPEKLEGAKPWVRQLAEILVACEQFEAYSNQRRGRDYYVRRREDLSEAFAYLHRLQQDQILSRPVVRALRDLAAEGAFDAVLAQARGRALTARERAYLRRTDKELLDGG</sequence>
<evidence type="ECO:0000313" key="3">
    <source>
        <dbReference type="Proteomes" id="UP000675880"/>
    </source>
</evidence>
<evidence type="ECO:0000313" key="2">
    <source>
        <dbReference type="EMBL" id="CAE6693881.1"/>
    </source>
</evidence>
<dbReference type="SUPFAM" id="SSF109604">
    <property type="entry name" value="HD-domain/PDEase-like"/>
    <property type="match status" value="1"/>
</dbReference>
<dbReference type="CDD" id="cd00077">
    <property type="entry name" value="HDc"/>
    <property type="match status" value="1"/>
</dbReference>
<proteinExistence type="predicted"/>
<feature type="domain" description="HD" evidence="1">
    <location>
        <begin position="44"/>
        <end position="82"/>
    </location>
</feature>
<dbReference type="Proteomes" id="UP000675880">
    <property type="component" value="Unassembled WGS sequence"/>
</dbReference>
<dbReference type="EMBL" id="CAJNBJ010000001">
    <property type="protein sequence ID" value="CAE6693881.1"/>
    <property type="molecule type" value="Genomic_DNA"/>
</dbReference>
<dbReference type="InterPro" id="IPR006674">
    <property type="entry name" value="HD_domain"/>
</dbReference>
<dbReference type="Gene3D" id="1.10.3210.10">
    <property type="entry name" value="Hypothetical protein af1432"/>
    <property type="match status" value="1"/>
</dbReference>